<keyword evidence="3" id="KW-0254">Endocytosis</keyword>
<evidence type="ECO:0000256" key="1">
    <source>
        <dbReference type="ARBA" id="ARBA00004283"/>
    </source>
</evidence>
<dbReference type="PROSITE" id="PS51741">
    <property type="entry name" value="F_BAR"/>
    <property type="match status" value="1"/>
</dbReference>
<evidence type="ECO:0000259" key="9">
    <source>
        <dbReference type="PROSITE" id="PS51072"/>
    </source>
</evidence>
<dbReference type="InterPro" id="IPR036168">
    <property type="entry name" value="AP2_Mu_C_sf"/>
</dbReference>
<dbReference type="FunFam" id="2.60.40.1170:FF:000005">
    <property type="entry name" value="SH3-containing GRB2-like protein 3-interacting protein 1 isoform X3"/>
    <property type="match status" value="1"/>
</dbReference>
<dbReference type="PANTHER" id="PTHR23065">
    <property type="entry name" value="PROLINE-SERINE-THREONINE PHOSPHATASE INTERACTING PROTEIN 1"/>
    <property type="match status" value="1"/>
</dbReference>
<dbReference type="InterPro" id="IPR054713">
    <property type="entry name" value="GMIP/FCHO2-like_FCH"/>
</dbReference>
<dbReference type="InterPro" id="IPR018808">
    <property type="entry name" value="Muniscin_C"/>
</dbReference>
<evidence type="ECO:0000256" key="3">
    <source>
        <dbReference type="ARBA" id="ARBA00022583"/>
    </source>
</evidence>
<dbReference type="InterPro" id="IPR027267">
    <property type="entry name" value="AH/BAR_dom_sf"/>
</dbReference>
<keyword evidence="6" id="KW-0168">Coated pit</keyword>
<dbReference type="InterPro" id="IPR028565">
    <property type="entry name" value="MHD"/>
</dbReference>
<comment type="subcellular location">
    <subcellularLocation>
        <location evidence="1">Membrane</location>
        <location evidence="1">Clathrin-coated pit</location>
        <topology evidence="1">Peripheral membrane protein</topology>
        <orientation evidence="1">Cytoplasmic side</orientation>
    </subcellularLocation>
</comment>
<evidence type="ECO:0000256" key="2">
    <source>
        <dbReference type="ARBA" id="ARBA00022553"/>
    </source>
</evidence>
<dbReference type="GO" id="GO:0098793">
    <property type="term" value="C:presynapse"/>
    <property type="evidence" value="ECO:0007669"/>
    <property type="project" value="GOC"/>
</dbReference>
<reference evidence="11" key="1">
    <citation type="submission" date="2025-08" db="UniProtKB">
        <authorList>
            <consortium name="Ensembl"/>
        </authorList>
    </citation>
    <scope>IDENTIFICATION</scope>
</reference>
<evidence type="ECO:0000256" key="5">
    <source>
        <dbReference type="ARBA" id="ARBA00023136"/>
    </source>
</evidence>
<dbReference type="InterPro" id="IPR031160">
    <property type="entry name" value="F_BAR_dom"/>
</dbReference>
<dbReference type="AlphaFoldDB" id="A0A673NEK9"/>
<feature type="domain" description="MHD" evidence="9">
    <location>
        <begin position="377"/>
        <end position="645"/>
    </location>
</feature>
<gene>
    <name evidence="11" type="primary">LOC107757502</name>
</gene>
<evidence type="ECO:0000256" key="4">
    <source>
        <dbReference type="ARBA" id="ARBA00023054"/>
    </source>
</evidence>
<dbReference type="Pfam" id="PF22699">
    <property type="entry name" value="GMIP-like_FCH"/>
    <property type="match status" value="1"/>
</dbReference>
<dbReference type="GO" id="GO:0048488">
    <property type="term" value="P:synaptic vesicle endocytosis"/>
    <property type="evidence" value="ECO:0007669"/>
    <property type="project" value="TreeGrafter"/>
</dbReference>
<dbReference type="GO" id="GO:0005886">
    <property type="term" value="C:plasma membrane"/>
    <property type="evidence" value="ECO:0007669"/>
    <property type="project" value="TreeGrafter"/>
</dbReference>
<keyword evidence="2" id="KW-0597">Phosphoprotein</keyword>
<accession>A0A673NEK9</accession>
<dbReference type="Gene3D" id="1.20.1270.60">
    <property type="entry name" value="Arfaptin homology (AH) domain/BAR domain"/>
    <property type="match status" value="1"/>
</dbReference>
<protein>
    <submittedName>
        <fullName evidence="11">F-BAR domain only protein 2-like</fullName>
    </submittedName>
</protein>
<feature type="compositionally biased region" description="Polar residues" evidence="8">
    <location>
        <begin position="361"/>
        <end position="370"/>
    </location>
</feature>
<reference evidence="11" key="2">
    <citation type="submission" date="2025-09" db="UniProtKB">
        <authorList>
            <consortium name="Ensembl"/>
        </authorList>
    </citation>
    <scope>IDENTIFICATION</scope>
</reference>
<keyword evidence="12" id="KW-1185">Reference proteome</keyword>
<dbReference type="GO" id="GO:0072583">
    <property type="term" value="P:clathrin-dependent endocytosis"/>
    <property type="evidence" value="ECO:0007669"/>
    <property type="project" value="TreeGrafter"/>
</dbReference>
<dbReference type="PANTHER" id="PTHR23065:SF8">
    <property type="entry name" value="F-BAR DOMAIN ONLY PROTEIN 2"/>
    <property type="match status" value="1"/>
</dbReference>
<dbReference type="GO" id="GO:0005905">
    <property type="term" value="C:clathrin-coated pit"/>
    <property type="evidence" value="ECO:0007669"/>
    <property type="project" value="UniProtKB-SubCell"/>
</dbReference>
<dbReference type="Pfam" id="PF10291">
    <property type="entry name" value="muHD"/>
    <property type="match status" value="1"/>
</dbReference>
<evidence type="ECO:0000313" key="11">
    <source>
        <dbReference type="Ensembl" id="ENSSRHP00000103828.1"/>
    </source>
</evidence>
<evidence type="ECO:0000256" key="6">
    <source>
        <dbReference type="ARBA" id="ARBA00023176"/>
    </source>
</evidence>
<keyword evidence="5" id="KW-0472">Membrane</keyword>
<evidence type="ECO:0000259" key="10">
    <source>
        <dbReference type="PROSITE" id="PS51741"/>
    </source>
</evidence>
<dbReference type="PROSITE" id="PS51072">
    <property type="entry name" value="MHD"/>
    <property type="match status" value="1"/>
</dbReference>
<proteinExistence type="predicted"/>
<feature type="region of interest" description="Disordered" evidence="8">
    <location>
        <begin position="263"/>
        <end position="370"/>
    </location>
</feature>
<dbReference type="GO" id="GO:0030136">
    <property type="term" value="C:clathrin-coated vesicle"/>
    <property type="evidence" value="ECO:0007669"/>
    <property type="project" value="TreeGrafter"/>
</dbReference>
<evidence type="ECO:0000313" key="12">
    <source>
        <dbReference type="Proteomes" id="UP000472270"/>
    </source>
</evidence>
<name>A0A673NEK9_9TELE</name>
<dbReference type="Proteomes" id="UP000472270">
    <property type="component" value="Unassembled WGS sequence"/>
</dbReference>
<evidence type="ECO:0000256" key="7">
    <source>
        <dbReference type="PROSITE-ProRule" id="PRU01077"/>
    </source>
</evidence>
<dbReference type="SUPFAM" id="SSF49447">
    <property type="entry name" value="Second domain of Mu2 adaptin subunit (ap50) of ap2 adaptor"/>
    <property type="match status" value="1"/>
</dbReference>
<evidence type="ECO:0000256" key="8">
    <source>
        <dbReference type="SAM" id="MobiDB-lite"/>
    </source>
</evidence>
<feature type="compositionally biased region" description="Low complexity" evidence="8">
    <location>
        <begin position="263"/>
        <end position="278"/>
    </location>
</feature>
<dbReference type="GO" id="GO:0048268">
    <property type="term" value="P:clathrin coat assembly"/>
    <property type="evidence" value="ECO:0007669"/>
    <property type="project" value="TreeGrafter"/>
</dbReference>
<keyword evidence="4 7" id="KW-0175">Coiled coil</keyword>
<organism evidence="11 12">
    <name type="scientific">Sinocyclocheilus rhinocerous</name>
    <dbReference type="NCBI Taxonomy" id="307959"/>
    <lineage>
        <taxon>Eukaryota</taxon>
        <taxon>Metazoa</taxon>
        <taxon>Chordata</taxon>
        <taxon>Craniata</taxon>
        <taxon>Vertebrata</taxon>
        <taxon>Euteleostomi</taxon>
        <taxon>Actinopterygii</taxon>
        <taxon>Neopterygii</taxon>
        <taxon>Teleostei</taxon>
        <taxon>Ostariophysi</taxon>
        <taxon>Cypriniformes</taxon>
        <taxon>Cyprinidae</taxon>
        <taxon>Cyprininae</taxon>
        <taxon>Sinocyclocheilus</taxon>
    </lineage>
</organism>
<feature type="compositionally biased region" description="Low complexity" evidence="8">
    <location>
        <begin position="337"/>
        <end position="360"/>
    </location>
</feature>
<sequence length="645" mass="70530">EAYSRSMTKLAKTCVCVCVCENKLFYTKEEVASTLEAVQTIQSVSQALQKSKENYISKTLEQERMRKEGATQRDLDKAGLKVKKATETYKSYVEKYATAKTEFEQRMTETAQKFQGIEEEHVLRIQEIIHSYCQSVEETHIQIGEVQEEFVKNMENTSVESLIQKLAESKGTGKERPGNTICNNHCCVCLGVKPRKRKTFAIPENSFYSSSDSEDEDEPRKFHVQIKPVQTNNGTHQHKATIDELKASIGNITLSNDLLSLDPFGPTSTGSSSSLPHSSVPPPNRPTTPLGTATIVPPPRPLSRPKLPAGKLTGINEAGRPFSPPKISNSSPPPAAPLAHAESSSSLSSNTSLSTSNTPTVGTSRGPSPVTLASQDALPIAVAFTESVNAYFKGADPSKCIVKITGDMTLSFPSGIIKIFTSSPSPAVLSFKLSNTSRLEQIMPNQQLLHSDSSQSDTNTKDFWLNMPALTAYLRKSSEQNPTASYYNVDILKYQVCSNGIQSTPLNLVVYWKCTPSTTDLRVDYRYNPEAMQPPAALTNVQVLVPVNGDVTNMQSLPNAIWNAEQSKSFWKVSDISDKSENEGSGSLRAKFELSDGPSIPATLAVQFFSEGSTLSGVDVELVGSGYRLSLNKKRFATGRYMADC</sequence>
<dbReference type="Ensembl" id="ENSSRHT00000106619.1">
    <property type="protein sequence ID" value="ENSSRHP00000103828.1"/>
    <property type="gene ID" value="ENSSRHG00000050737.1"/>
</dbReference>
<dbReference type="SUPFAM" id="SSF103657">
    <property type="entry name" value="BAR/IMD domain-like"/>
    <property type="match status" value="1"/>
</dbReference>
<feature type="domain" description="F-BAR" evidence="10">
    <location>
        <begin position="1"/>
        <end position="162"/>
    </location>
</feature>